<feature type="modified residue" description="O-(pantetheine 4'-phosphoryl)serine" evidence="8">
    <location>
        <position position="262"/>
    </location>
</feature>
<dbReference type="Pfam" id="PF00857">
    <property type="entry name" value="Isochorismatase"/>
    <property type="match status" value="1"/>
</dbReference>
<evidence type="ECO:0000313" key="10">
    <source>
        <dbReference type="EMBL" id="KAA6450930.1"/>
    </source>
</evidence>
<reference evidence="10 11" key="1">
    <citation type="submission" date="2018-08" db="EMBL/GenBank/DDBJ databases">
        <title>Bacillus phenotypic plasticity.</title>
        <authorList>
            <person name="Hurtado E."/>
        </authorList>
    </citation>
    <scope>NUCLEOTIDE SEQUENCE [LARGE SCALE GENOMIC DNA]</scope>
    <source>
        <strain evidence="10 11">427</strain>
    </source>
</reference>
<proteinExistence type="inferred from homology"/>
<dbReference type="PROSITE" id="PS50075">
    <property type="entry name" value="CARRIER"/>
    <property type="match status" value="1"/>
</dbReference>
<dbReference type="FunFam" id="1.10.1200.10:FF:000021">
    <property type="entry name" value="Isochorismatase"/>
    <property type="match status" value="1"/>
</dbReference>
<evidence type="ECO:0000256" key="2">
    <source>
        <dbReference type="ARBA" id="ARBA00006336"/>
    </source>
</evidence>
<evidence type="ECO:0000256" key="7">
    <source>
        <dbReference type="ARBA" id="ARBA00048590"/>
    </source>
</evidence>
<comment type="caution">
    <text evidence="10">The sequence shown here is derived from an EMBL/GenBank/DDBJ whole genome shotgun (WGS) entry which is preliminary data.</text>
</comment>
<dbReference type="Gene3D" id="3.40.50.850">
    <property type="entry name" value="Isochorismatase-like"/>
    <property type="match status" value="1"/>
</dbReference>
<dbReference type="Gene3D" id="1.10.1200.10">
    <property type="entry name" value="ACP-like"/>
    <property type="match status" value="1"/>
</dbReference>
<dbReference type="Pfam" id="PF00550">
    <property type="entry name" value="PP-binding"/>
    <property type="match status" value="1"/>
</dbReference>
<dbReference type="InterPro" id="IPR036380">
    <property type="entry name" value="Isochorismatase-like_sf"/>
</dbReference>
<evidence type="ECO:0000256" key="8">
    <source>
        <dbReference type="PIRSR" id="PIRSR001111-50"/>
    </source>
</evidence>
<sequence>MAIPAILPYQMPTASDLPKNKVSWTPHPKRAALLIHDMQQYFIDAYNLGESPMTELFANIKMLKEQCTELGIPIIYTAQPGGQTPEERGLLQDFWGSGIGPGPDGQKIVEKLKPNEGDIVLTKWRYNAFRKTNLLGILQEQGRDQLIVTGVYAHIGCLMTACDAFMQDIETFFVGDAVADFSLKHHEMAISYAADRCAVTVTAENLLNELKNGRDSANDEGVREDAERLSKQIIREQIAALLLESPADISDSENLIYRGLDSVRMMSLAERWRRAGAEVTFVELAEEPTIENWWRLLSSSKETPLPNADYQ</sequence>
<evidence type="ECO:0000256" key="1">
    <source>
        <dbReference type="ARBA" id="ARBA00004924"/>
    </source>
</evidence>
<comment type="cofactor">
    <cofactor evidence="8">
        <name>pantetheine 4'-phosphate</name>
        <dbReference type="ChEBI" id="CHEBI:47942"/>
    </cofactor>
    <text evidence="8">Binds 1 phosphopantetheine covalently.</text>
</comment>
<dbReference type="InterPro" id="IPR009081">
    <property type="entry name" value="PP-bd_ACP"/>
</dbReference>
<evidence type="ECO:0000256" key="5">
    <source>
        <dbReference type="ARBA" id="ARBA00022553"/>
    </source>
</evidence>
<dbReference type="FunFam" id="3.40.50.850:FF:000002">
    <property type="entry name" value="Vibriobactin-specific isochorismatase"/>
    <property type="match status" value="1"/>
</dbReference>
<evidence type="ECO:0000256" key="4">
    <source>
        <dbReference type="ARBA" id="ARBA00022450"/>
    </source>
</evidence>
<dbReference type="STRING" id="1925020.BTA30_03230"/>
<dbReference type="PIRSF" id="PIRSF001111">
    <property type="entry name" value="Isochorismatase"/>
    <property type="match status" value="1"/>
</dbReference>
<evidence type="ECO:0000256" key="6">
    <source>
        <dbReference type="ARBA" id="ARBA00022801"/>
    </source>
</evidence>
<evidence type="ECO:0000313" key="11">
    <source>
        <dbReference type="Proteomes" id="UP000324326"/>
    </source>
</evidence>
<dbReference type="RefSeq" id="WP_148956869.1">
    <property type="nucleotide sequence ID" value="NZ_QSND01000002.1"/>
</dbReference>
<dbReference type="SUPFAM" id="SSF47336">
    <property type="entry name" value="ACP-like"/>
    <property type="match status" value="1"/>
</dbReference>
<organism evidence="10 11">
    <name type="scientific">Bacillus swezeyi</name>
    <dbReference type="NCBI Taxonomy" id="1925020"/>
    <lineage>
        <taxon>Bacteria</taxon>
        <taxon>Bacillati</taxon>
        <taxon>Bacillota</taxon>
        <taxon>Bacilli</taxon>
        <taxon>Bacillales</taxon>
        <taxon>Bacillaceae</taxon>
        <taxon>Bacillus</taxon>
    </lineage>
</organism>
<evidence type="ECO:0000259" key="9">
    <source>
        <dbReference type="PROSITE" id="PS50075"/>
    </source>
</evidence>
<dbReference type="GO" id="GO:0008908">
    <property type="term" value="F:isochorismatase activity"/>
    <property type="evidence" value="ECO:0007669"/>
    <property type="project" value="UniProtKB-EC"/>
</dbReference>
<dbReference type="InterPro" id="IPR016291">
    <property type="entry name" value="Isochorismatase"/>
</dbReference>
<dbReference type="InterPro" id="IPR036736">
    <property type="entry name" value="ACP-like_sf"/>
</dbReference>
<keyword evidence="5 8" id="KW-0597">Phosphoprotein</keyword>
<dbReference type="PRINTS" id="PR01398">
    <property type="entry name" value="ISCHRISMTASE"/>
</dbReference>
<dbReference type="PANTHER" id="PTHR43540:SF3">
    <property type="entry name" value="ENTEROBACTIN SYNTHASE COMPONENT B"/>
    <property type="match status" value="1"/>
</dbReference>
<comment type="catalytic activity">
    <reaction evidence="7">
        <text>isochorismate + H2O = (2S,3S)-2,3-dihydroxy-2,3-dihydrobenzoate + pyruvate</text>
        <dbReference type="Rhea" id="RHEA:11112"/>
        <dbReference type="ChEBI" id="CHEBI:15361"/>
        <dbReference type="ChEBI" id="CHEBI:15377"/>
        <dbReference type="ChEBI" id="CHEBI:29780"/>
        <dbReference type="ChEBI" id="CHEBI:58764"/>
        <dbReference type="EC" id="3.3.2.1"/>
    </reaction>
</comment>
<comment type="similarity">
    <text evidence="2">Belongs to the isochorismatase family.</text>
</comment>
<protein>
    <recommendedName>
        <fullName evidence="3">isochorismatase</fullName>
        <ecNumber evidence="3">3.3.2.1</ecNumber>
    </recommendedName>
</protein>
<accession>A0A5M8RUA7</accession>
<feature type="domain" description="Carrier" evidence="9">
    <location>
        <begin position="224"/>
        <end position="301"/>
    </location>
</feature>
<dbReference type="PANTHER" id="PTHR43540">
    <property type="entry name" value="PEROXYUREIDOACRYLATE/UREIDOACRYLATE AMIDOHYDROLASE-RELATED"/>
    <property type="match status" value="1"/>
</dbReference>
<dbReference type="SUPFAM" id="SSF52499">
    <property type="entry name" value="Isochorismatase-like hydrolases"/>
    <property type="match status" value="1"/>
</dbReference>
<dbReference type="EC" id="3.3.2.1" evidence="3"/>
<dbReference type="InterPro" id="IPR000868">
    <property type="entry name" value="Isochorismatase-like_dom"/>
</dbReference>
<dbReference type="AlphaFoldDB" id="A0A5M8RUA7"/>
<dbReference type="EMBL" id="QSND01000002">
    <property type="protein sequence ID" value="KAA6450930.1"/>
    <property type="molecule type" value="Genomic_DNA"/>
</dbReference>
<evidence type="ECO:0000256" key="3">
    <source>
        <dbReference type="ARBA" id="ARBA00012100"/>
    </source>
</evidence>
<dbReference type="Proteomes" id="UP000324326">
    <property type="component" value="Unassembled WGS sequence"/>
</dbReference>
<comment type="pathway">
    <text evidence="1">Siderophore biosynthesis.</text>
</comment>
<keyword evidence="6" id="KW-0378">Hydrolase</keyword>
<gene>
    <name evidence="10" type="ORF">DX927_08840</name>
</gene>
<name>A0A5M8RUA7_9BACI</name>
<keyword evidence="4 8" id="KW-0596">Phosphopantetheine</keyword>
<dbReference type="InterPro" id="IPR050272">
    <property type="entry name" value="Isochorismatase-like_hydrls"/>
</dbReference>